<dbReference type="Proteomes" id="UP000024635">
    <property type="component" value="Unassembled WGS sequence"/>
</dbReference>
<sequence>MLTCKKSLQWASACLGLILRRLVSSAFHKAVIIYPVNSQVCRLAVLSRAKATLAVQGSLRNRQPIQADDLEYALMKYSRAYQQMTEHALD</sequence>
<evidence type="ECO:0000313" key="2">
    <source>
        <dbReference type="EMBL" id="EYB88190.1"/>
    </source>
</evidence>
<proteinExistence type="predicted"/>
<dbReference type="AlphaFoldDB" id="A0A016SC32"/>
<evidence type="ECO:0000313" key="3">
    <source>
        <dbReference type="Proteomes" id="UP000024635"/>
    </source>
</evidence>
<keyword evidence="1" id="KW-0732">Signal</keyword>
<feature type="chain" id="PRO_5001486233" evidence="1">
    <location>
        <begin position="26"/>
        <end position="90"/>
    </location>
</feature>
<protein>
    <submittedName>
        <fullName evidence="2">Uncharacterized protein</fullName>
    </submittedName>
</protein>
<reference evidence="3" key="1">
    <citation type="journal article" date="2015" name="Nat. Genet.">
        <title>The genome and transcriptome of the zoonotic hookworm Ancylostoma ceylanicum identify infection-specific gene families.</title>
        <authorList>
            <person name="Schwarz E.M."/>
            <person name="Hu Y."/>
            <person name="Antoshechkin I."/>
            <person name="Miller M.M."/>
            <person name="Sternberg P.W."/>
            <person name="Aroian R.V."/>
        </authorList>
    </citation>
    <scope>NUCLEOTIDE SEQUENCE</scope>
    <source>
        <strain evidence="3">HY135</strain>
    </source>
</reference>
<keyword evidence="3" id="KW-1185">Reference proteome</keyword>
<gene>
    <name evidence="2" type="primary">Acey_s0251.g183</name>
    <name evidence="2" type="ORF">Y032_0251g183</name>
</gene>
<feature type="signal peptide" evidence="1">
    <location>
        <begin position="1"/>
        <end position="25"/>
    </location>
</feature>
<name>A0A016SC32_9BILA</name>
<organism evidence="2 3">
    <name type="scientific">Ancylostoma ceylanicum</name>
    <dbReference type="NCBI Taxonomy" id="53326"/>
    <lineage>
        <taxon>Eukaryota</taxon>
        <taxon>Metazoa</taxon>
        <taxon>Ecdysozoa</taxon>
        <taxon>Nematoda</taxon>
        <taxon>Chromadorea</taxon>
        <taxon>Rhabditida</taxon>
        <taxon>Rhabditina</taxon>
        <taxon>Rhabditomorpha</taxon>
        <taxon>Strongyloidea</taxon>
        <taxon>Ancylostomatidae</taxon>
        <taxon>Ancylostomatinae</taxon>
        <taxon>Ancylostoma</taxon>
    </lineage>
</organism>
<dbReference type="STRING" id="53326.A0A016SC32"/>
<evidence type="ECO:0000256" key="1">
    <source>
        <dbReference type="SAM" id="SignalP"/>
    </source>
</evidence>
<accession>A0A016SC32</accession>
<dbReference type="EMBL" id="JARK01001587">
    <property type="protein sequence ID" value="EYB88190.1"/>
    <property type="molecule type" value="Genomic_DNA"/>
</dbReference>
<comment type="caution">
    <text evidence="2">The sequence shown here is derived from an EMBL/GenBank/DDBJ whole genome shotgun (WGS) entry which is preliminary data.</text>
</comment>